<evidence type="ECO:0000256" key="2">
    <source>
        <dbReference type="SAM" id="MobiDB-lite"/>
    </source>
</evidence>
<dbReference type="Proteomes" id="UP001189429">
    <property type="component" value="Unassembled WGS sequence"/>
</dbReference>
<keyword evidence="4" id="KW-1185">Reference proteome</keyword>
<name>A0ABN9QNI9_9DINO</name>
<feature type="region of interest" description="Disordered" evidence="2">
    <location>
        <begin position="138"/>
        <end position="176"/>
    </location>
</feature>
<comment type="caution">
    <text evidence="3">The sequence shown here is derived from an EMBL/GenBank/DDBJ whole genome shotgun (WGS) entry which is preliminary data.</text>
</comment>
<sequence>MELTEKLRRPASAAELAAHSDHADEDFARAWLFLTSTPKECQRRIAFARHAAAAHIWSEPDSTRAVEAAITVPEHASAAELRAEAEQMTSTRDRLQSESQRADTEIRRRGGLNVQVWSPSSKPSADLLMGIDEMEPYVLQRTTSGTSTQAPEADDGKLERSISETSATVRDDGSHS</sequence>
<dbReference type="EMBL" id="CAUYUJ010003992">
    <property type="protein sequence ID" value="CAK0807708.1"/>
    <property type="molecule type" value="Genomic_DNA"/>
</dbReference>
<evidence type="ECO:0000313" key="3">
    <source>
        <dbReference type="EMBL" id="CAK0807708.1"/>
    </source>
</evidence>
<feature type="non-terminal residue" evidence="3">
    <location>
        <position position="176"/>
    </location>
</feature>
<reference evidence="3" key="1">
    <citation type="submission" date="2023-10" db="EMBL/GenBank/DDBJ databases">
        <authorList>
            <person name="Chen Y."/>
            <person name="Shah S."/>
            <person name="Dougan E. K."/>
            <person name="Thang M."/>
            <person name="Chan C."/>
        </authorList>
    </citation>
    <scope>NUCLEOTIDE SEQUENCE [LARGE SCALE GENOMIC DNA]</scope>
</reference>
<evidence type="ECO:0000256" key="1">
    <source>
        <dbReference type="SAM" id="Coils"/>
    </source>
</evidence>
<evidence type="ECO:0000313" key="4">
    <source>
        <dbReference type="Proteomes" id="UP001189429"/>
    </source>
</evidence>
<feature type="coiled-coil region" evidence="1">
    <location>
        <begin position="78"/>
        <end position="105"/>
    </location>
</feature>
<feature type="compositionally biased region" description="Polar residues" evidence="2">
    <location>
        <begin position="140"/>
        <end position="150"/>
    </location>
</feature>
<keyword evidence="1" id="KW-0175">Coiled coil</keyword>
<gene>
    <name evidence="3" type="ORF">PCOR1329_LOCUS13501</name>
</gene>
<proteinExistence type="predicted"/>
<protein>
    <submittedName>
        <fullName evidence="3">Uncharacterized protein</fullName>
    </submittedName>
</protein>
<accession>A0ABN9QNI9</accession>
<organism evidence="3 4">
    <name type="scientific">Prorocentrum cordatum</name>
    <dbReference type="NCBI Taxonomy" id="2364126"/>
    <lineage>
        <taxon>Eukaryota</taxon>
        <taxon>Sar</taxon>
        <taxon>Alveolata</taxon>
        <taxon>Dinophyceae</taxon>
        <taxon>Prorocentrales</taxon>
        <taxon>Prorocentraceae</taxon>
        <taxon>Prorocentrum</taxon>
    </lineage>
</organism>